<dbReference type="Pfam" id="PF00440">
    <property type="entry name" value="TetR_N"/>
    <property type="match status" value="1"/>
</dbReference>
<evidence type="ECO:0000256" key="3">
    <source>
        <dbReference type="ARBA" id="ARBA00023163"/>
    </source>
</evidence>
<dbReference type="PANTHER" id="PTHR30055">
    <property type="entry name" value="HTH-TYPE TRANSCRIPTIONAL REGULATOR RUTR"/>
    <property type="match status" value="1"/>
</dbReference>
<comment type="caution">
    <text evidence="6">The sequence shown here is derived from an EMBL/GenBank/DDBJ whole genome shotgun (WGS) entry which is preliminary data.</text>
</comment>
<dbReference type="EMBL" id="JBHRWI010000020">
    <property type="protein sequence ID" value="MFC3511654.1"/>
    <property type="molecule type" value="Genomic_DNA"/>
</dbReference>
<keyword evidence="1" id="KW-0805">Transcription regulation</keyword>
<dbReference type="SUPFAM" id="SSF46689">
    <property type="entry name" value="Homeodomain-like"/>
    <property type="match status" value="1"/>
</dbReference>
<dbReference type="InterPro" id="IPR036271">
    <property type="entry name" value="Tet_transcr_reg_TetR-rel_C_sf"/>
</dbReference>
<dbReference type="PROSITE" id="PS50977">
    <property type="entry name" value="HTH_TETR_2"/>
    <property type="match status" value="1"/>
</dbReference>
<proteinExistence type="predicted"/>
<dbReference type="Pfam" id="PF16859">
    <property type="entry name" value="TetR_C_11"/>
    <property type="match status" value="1"/>
</dbReference>
<evidence type="ECO:0000256" key="4">
    <source>
        <dbReference type="PROSITE-ProRule" id="PRU00335"/>
    </source>
</evidence>
<protein>
    <submittedName>
        <fullName evidence="6">TetR/AcrR family transcriptional regulator</fullName>
    </submittedName>
</protein>
<dbReference type="InterPro" id="IPR050109">
    <property type="entry name" value="HTH-type_TetR-like_transc_reg"/>
</dbReference>
<dbReference type="SUPFAM" id="SSF48498">
    <property type="entry name" value="Tetracyclin repressor-like, C-terminal domain"/>
    <property type="match status" value="1"/>
</dbReference>
<evidence type="ECO:0000313" key="6">
    <source>
        <dbReference type="EMBL" id="MFC3511654.1"/>
    </source>
</evidence>
<keyword evidence="3" id="KW-0804">Transcription</keyword>
<evidence type="ECO:0000256" key="2">
    <source>
        <dbReference type="ARBA" id="ARBA00023125"/>
    </source>
</evidence>
<reference evidence="7" key="1">
    <citation type="journal article" date="2019" name="Int. J. Syst. Evol. Microbiol.">
        <title>The Global Catalogue of Microorganisms (GCM) 10K type strain sequencing project: providing services to taxonomists for standard genome sequencing and annotation.</title>
        <authorList>
            <consortium name="The Broad Institute Genomics Platform"/>
            <consortium name="The Broad Institute Genome Sequencing Center for Infectious Disease"/>
            <person name="Wu L."/>
            <person name="Ma J."/>
        </authorList>
    </citation>
    <scope>NUCLEOTIDE SEQUENCE [LARGE SCALE GENOMIC DNA]</scope>
    <source>
        <strain evidence="7">CGMCC 4.7682</strain>
    </source>
</reference>
<feature type="DNA-binding region" description="H-T-H motif" evidence="4">
    <location>
        <begin position="31"/>
        <end position="50"/>
    </location>
</feature>
<keyword evidence="7" id="KW-1185">Reference proteome</keyword>
<evidence type="ECO:0000259" key="5">
    <source>
        <dbReference type="PROSITE" id="PS50977"/>
    </source>
</evidence>
<evidence type="ECO:0000256" key="1">
    <source>
        <dbReference type="ARBA" id="ARBA00023015"/>
    </source>
</evidence>
<feature type="domain" description="HTH tetR-type" evidence="5">
    <location>
        <begin position="8"/>
        <end position="68"/>
    </location>
</feature>
<keyword evidence="2 4" id="KW-0238">DNA-binding</keyword>
<dbReference type="InterPro" id="IPR011075">
    <property type="entry name" value="TetR_C"/>
</dbReference>
<dbReference type="InterPro" id="IPR009057">
    <property type="entry name" value="Homeodomain-like_sf"/>
</dbReference>
<sequence length="188" mass="20466">MDRTASRPRKADAIFSATLSLLAERGYDALTIEAVAAQAGVHKTTIYRTWATKDEVLADALVQAPELAFAIPDTGSLRGDLLALAKQIHCLLSDPANRRVITAVVSALPDRPATAEAAGRFFADRLDREQAVFDRARDRGELADAADAEMIMDLLGGNLWFHTLIRAKSADDAYFERLVDTVLTGVIR</sequence>
<dbReference type="Proteomes" id="UP001595764">
    <property type="component" value="Unassembled WGS sequence"/>
</dbReference>
<accession>A0ABV7QHA8</accession>
<dbReference type="PRINTS" id="PR00455">
    <property type="entry name" value="HTHTETR"/>
</dbReference>
<organism evidence="6 7">
    <name type="scientific">Amycolatopsis halotolerans</name>
    <dbReference type="NCBI Taxonomy" id="330083"/>
    <lineage>
        <taxon>Bacteria</taxon>
        <taxon>Bacillati</taxon>
        <taxon>Actinomycetota</taxon>
        <taxon>Actinomycetes</taxon>
        <taxon>Pseudonocardiales</taxon>
        <taxon>Pseudonocardiaceae</taxon>
        <taxon>Amycolatopsis</taxon>
    </lineage>
</organism>
<dbReference type="Gene3D" id="1.10.10.60">
    <property type="entry name" value="Homeodomain-like"/>
    <property type="match status" value="1"/>
</dbReference>
<gene>
    <name evidence="6" type="ORF">ACFORO_15875</name>
</gene>
<evidence type="ECO:0000313" key="7">
    <source>
        <dbReference type="Proteomes" id="UP001595764"/>
    </source>
</evidence>
<dbReference type="PANTHER" id="PTHR30055:SF148">
    <property type="entry name" value="TETR-FAMILY TRANSCRIPTIONAL REGULATOR"/>
    <property type="match status" value="1"/>
</dbReference>
<dbReference type="Gene3D" id="1.10.357.10">
    <property type="entry name" value="Tetracycline Repressor, domain 2"/>
    <property type="match status" value="1"/>
</dbReference>
<dbReference type="InterPro" id="IPR001647">
    <property type="entry name" value="HTH_TetR"/>
</dbReference>
<name>A0ABV7QHA8_9PSEU</name>
<dbReference type="RefSeq" id="WP_377867968.1">
    <property type="nucleotide sequence ID" value="NZ_JBHMAY010000003.1"/>
</dbReference>